<dbReference type="Pfam" id="PF00122">
    <property type="entry name" value="E1-E2_ATPase"/>
    <property type="match status" value="1"/>
</dbReference>
<keyword evidence="4" id="KW-0812">Transmembrane</keyword>
<protein>
    <submittedName>
        <fullName evidence="7">E1-E2 ATPase-domain-containing protein</fullName>
    </submittedName>
</protein>
<dbReference type="Gene3D" id="2.70.150.10">
    <property type="entry name" value="Calcium-transporting ATPase, cytoplasmic transduction domain A"/>
    <property type="match status" value="1"/>
</dbReference>
<comment type="caution">
    <text evidence="7">The sequence shown here is derived from an EMBL/GenBank/DDBJ whole genome shotgun (WGS) entry which is preliminary data.</text>
</comment>
<comment type="subcellular location">
    <subcellularLocation>
        <location evidence="1">Endomembrane system</location>
        <topology evidence="1">Multi-pass membrane protein</topology>
    </subcellularLocation>
</comment>
<keyword evidence="4" id="KW-1133">Transmembrane helix</keyword>
<dbReference type="GO" id="GO:0005388">
    <property type="term" value="F:P-type calcium transporter activity"/>
    <property type="evidence" value="ECO:0007669"/>
    <property type="project" value="TreeGrafter"/>
</dbReference>
<dbReference type="GO" id="GO:0012505">
    <property type="term" value="C:endomembrane system"/>
    <property type="evidence" value="ECO:0007669"/>
    <property type="project" value="UniProtKB-SubCell"/>
</dbReference>
<accession>A0A433Q1B1</accession>
<evidence type="ECO:0000259" key="6">
    <source>
        <dbReference type="Pfam" id="PF00690"/>
    </source>
</evidence>
<evidence type="ECO:0000256" key="4">
    <source>
        <dbReference type="SAM" id="Phobius"/>
    </source>
</evidence>
<dbReference type="Proteomes" id="UP000274822">
    <property type="component" value="Unassembled WGS sequence"/>
</dbReference>
<organism evidence="7 8">
    <name type="scientific">Jimgerdemannia flammicorona</name>
    <dbReference type="NCBI Taxonomy" id="994334"/>
    <lineage>
        <taxon>Eukaryota</taxon>
        <taxon>Fungi</taxon>
        <taxon>Fungi incertae sedis</taxon>
        <taxon>Mucoromycota</taxon>
        <taxon>Mucoromycotina</taxon>
        <taxon>Endogonomycetes</taxon>
        <taxon>Endogonales</taxon>
        <taxon>Endogonaceae</taxon>
        <taxon>Jimgerdemannia</taxon>
    </lineage>
</organism>
<dbReference type="InterPro" id="IPR023298">
    <property type="entry name" value="ATPase_P-typ_TM_dom_sf"/>
</dbReference>
<dbReference type="PANTHER" id="PTHR24093:SF369">
    <property type="entry name" value="CALCIUM-TRANSPORTING ATPASE"/>
    <property type="match status" value="1"/>
</dbReference>
<feature type="region of interest" description="Disordered" evidence="3">
    <location>
        <begin position="1"/>
        <end position="23"/>
    </location>
</feature>
<dbReference type="GO" id="GO:0005886">
    <property type="term" value="C:plasma membrane"/>
    <property type="evidence" value="ECO:0007669"/>
    <property type="project" value="TreeGrafter"/>
</dbReference>
<keyword evidence="8" id="KW-1185">Reference proteome</keyword>
<feature type="domain" description="Cation-transporting P-type ATPase N-terminal" evidence="6">
    <location>
        <begin position="46"/>
        <end position="114"/>
    </location>
</feature>
<proteinExistence type="predicted"/>
<keyword evidence="2" id="KW-0460">Magnesium</keyword>
<reference evidence="7 8" key="1">
    <citation type="journal article" date="2018" name="New Phytol.">
        <title>Phylogenomics of Endogonaceae and evolution of mycorrhizas within Mucoromycota.</title>
        <authorList>
            <person name="Chang Y."/>
            <person name="Desiro A."/>
            <person name="Na H."/>
            <person name="Sandor L."/>
            <person name="Lipzen A."/>
            <person name="Clum A."/>
            <person name="Barry K."/>
            <person name="Grigoriev I.V."/>
            <person name="Martin F.M."/>
            <person name="Stajich J.E."/>
            <person name="Smith M.E."/>
            <person name="Bonito G."/>
            <person name="Spatafora J.W."/>
        </authorList>
    </citation>
    <scope>NUCLEOTIDE SEQUENCE [LARGE SCALE GENOMIC DNA]</scope>
    <source>
        <strain evidence="7 8">AD002</strain>
    </source>
</reference>
<dbReference type="InterPro" id="IPR059000">
    <property type="entry name" value="ATPase_P-type_domA"/>
</dbReference>
<dbReference type="SUPFAM" id="SSF81653">
    <property type="entry name" value="Calcium ATPase, transduction domain A"/>
    <property type="match status" value="1"/>
</dbReference>
<dbReference type="GO" id="GO:0006874">
    <property type="term" value="P:intracellular calcium ion homeostasis"/>
    <property type="evidence" value="ECO:0007669"/>
    <property type="project" value="TreeGrafter"/>
</dbReference>
<dbReference type="PANTHER" id="PTHR24093">
    <property type="entry name" value="CATION TRANSPORTING ATPASE"/>
    <property type="match status" value="1"/>
</dbReference>
<keyword evidence="4" id="KW-0472">Membrane</keyword>
<sequence>MPGNRRYNSTTPLLADSDRSDGPFKIDPNELGKLVDPKSQEQLEKLGGVKRICELLRVDPTTGLSPDEQSVEDGESFGDRKRAFGKNSKSYLELVVEAYYDKTLIMLTIAALVSLAVGLWEDYSPRHPADEPRIGWVEGTAILVAVAAVVFTNATNDYQKEIQFKKLNAKKEDRTVKVLRGGKEHQISVFDLNVGDILLLEPGDIIPVDALYLDGHNLACDESSATGESDTMKKREAPGDCFILSGSKVLEGVARVVVIAVGIIPDHNFLLRFLNLTRSKLVLRQDDDGMLSSIEMEAHTRALAHF</sequence>
<dbReference type="InterPro" id="IPR008250">
    <property type="entry name" value="ATPase_P-typ_transduc_dom_A_sf"/>
</dbReference>
<evidence type="ECO:0000259" key="5">
    <source>
        <dbReference type="Pfam" id="PF00122"/>
    </source>
</evidence>
<evidence type="ECO:0000313" key="7">
    <source>
        <dbReference type="EMBL" id="RUS23580.1"/>
    </source>
</evidence>
<dbReference type="FunFam" id="2.70.150.10:FF:000028">
    <property type="entry name" value="Calcium-transporting ATPase"/>
    <property type="match status" value="1"/>
</dbReference>
<evidence type="ECO:0000313" key="8">
    <source>
        <dbReference type="Proteomes" id="UP000274822"/>
    </source>
</evidence>
<feature type="domain" description="P-type ATPase A" evidence="5">
    <location>
        <begin position="172"/>
        <end position="262"/>
    </location>
</feature>
<dbReference type="AlphaFoldDB" id="A0A433Q1B1"/>
<evidence type="ECO:0000256" key="2">
    <source>
        <dbReference type="ARBA" id="ARBA00022842"/>
    </source>
</evidence>
<gene>
    <name evidence="7" type="ORF">BC938DRAFT_474931</name>
</gene>
<evidence type="ECO:0000256" key="3">
    <source>
        <dbReference type="SAM" id="MobiDB-lite"/>
    </source>
</evidence>
<feature type="compositionally biased region" description="Polar residues" evidence="3">
    <location>
        <begin position="1"/>
        <end position="12"/>
    </location>
</feature>
<evidence type="ECO:0000256" key="1">
    <source>
        <dbReference type="ARBA" id="ARBA00004127"/>
    </source>
</evidence>
<name>A0A433Q1B1_9FUNG</name>
<dbReference type="InterPro" id="IPR004014">
    <property type="entry name" value="ATPase_P-typ_cation-transptr_N"/>
</dbReference>
<feature type="transmembrane region" description="Helical" evidence="4">
    <location>
        <begin position="140"/>
        <end position="158"/>
    </location>
</feature>
<dbReference type="EMBL" id="RBNJ01019316">
    <property type="protein sequence ID" value="RUS23580.1"/>
    <property type="molecule type" value="Genomic_DNA"/>
</dbReference>
<feature type="transmembrane region" description="Helical" evidence="4">
    <location>
        <begin position="99"/>
        <end position="120"/>
    </location>
</feature>
<dbReference type="Pfam" id="PF00690">
    <property type="entry name" value="Cation_ATPase_N"/>
    <property type="match status" value="1"/>
</dbReference>
<dbReference type="SUPFAM" id="SSF81665">
    <property type="entry name" value="Calcium ATPase, transmembrane domain M"/>
    <property type="match status" value="1"/>
</dbReference>